<gene>
    <name evidence="1" type="ORF">ACFPT7_03955</name>
</gene>
<dbReference type="PANTHER" id="PTHR31694:SF26">
    <property type="entry name" value="OS05G0151100 PROTEIN"/>
    <property type="match status" value="1"/>
</dbReference>
<evidence type="ECO:0000313" key="1">
    <source>
        <dbReference type="EMBL" id="MFC5861434.1"/>
    </source>
</evidence>
<accession>A0ABW1EBR6</accession>
<dbReference type="RefSeq" id="WP_263333701.1">
    <property type="nucleotide sequence ID" value="NZ_JAGSYH010000002.1"/>
</dbReference>
<dbReference type="PROSITE" id="PS51318">
    <property type="entry name" value="TAT"/>
    <property type="match status" value="1"/>
</dbReference>
<dbReference type="EMBL" id="JBHSPH010000001">
    <property type="protein sequence ID" value="MFC5861434.1"/>
    <property type="molecule type" value="Genomic_DNA"/>
</dbReference>
<reference evidence="2" key="1">
    <citation type="journal article" date="2019" name="Int. J. Syst. Evol. Microbiol.">
        <title>The Global Catalogue of Microorganisms (GCM) 10K type strain sequencing project: providing services to taxonomists for standard genome sequencing and annotation.</title>
        <authorList>
            <consortium name="The Broad Institute Genomics Platform"/>
            <consortium name="The Broad Institute Genome Sequencing Center for Infectious Disease"/>
            <person name="Wu L."/>
            <person name="Ma J."/>
        </authorList>
    </citation>
    <scope>NUCLEOTIDE SEQUENCE [LARGE SCALE GENOMIC DNA]</scope>
    <source>
        <strain evidence="2">JCM 4087</strain>
    </source>
</reference>
<sequence>MRDVDDFLGKLLTRRRFLAGAGTAAVLSAIGCGSSSKTTTTPPTGGQTQLTDADYLNFALNLEYLEASYYLIAATGSGLSATDMGSGAGTVTGGSMVPFSSQIQMEYANEIAQNELNHVRFLRQALGSAAVPMPPIDLVNSFNAAAMAAGIGPSFNPFQSFETFLVGAFVFEDVGVTAYSGAAPLLQNKTYLGAAAGIQAVEAYHAGEVRTLVLQAGSTYVGYANQISALRGQLGGGNETTLSATTIVAANPNTAIAYARTPQQVLNIVYATSSASASSGGFFPSGLNGNIKSTGSM</sequence>
<dbReference type="InterPro" id="IPR052965">
    <property type="entry name" value="Pigment-catalase-like"/>
</dbReference>
<organism evidence="1 2">
    <name type="scientific">Acidicapsa dinghuensis</name>
    <dbReference type="NCBI Taxonomy" id="2218256"/>
    <lineage>
        <taxon>Bacteria</taxon>
        <taxon>Pseudomonadati</taxon>
        <taxon>Acidobacteriota</taxon>
        <taxon>Terriglobia</taxon>
        <taxon>Terriglobales</taxon>
        <taxon>Acidobacteriaceae</taxon>
        <taxon>Acidicapsa</taxon>
    </lineage>
</organism>
<comment type="caution">
    <text evidence="1">The sequence shown here is derived from an EMBL/GenBank/DDBJ whole genome shotgun (WGS) entry which is preliminary data.</text>
</comment>
<keyword evidence="2" id="KW-1185">Reference proteome</keyword>
<evidence type="ECO:0000313" key="2">
    <source>
        <dbReference type="Proteomes" id="UP001596091"/>
    </source>
</evidence>
<dbReference type="PANTHER" id="PTHR31694">
    <property type="entry name" value="DESICCATION-LIKE PROTEIN"/>
    <property type="match status" value="1"/>
</dbReference>
<dbReference type="Pfam" id="PF13668">
    <property type="entry name" value="Ferritin_2"/>
    <property type="match status" value="1"/>
</dbReference>
<proteinExistence type="predicted"/>
<dbReference type="InterPro" id="IPR006311">
    <property type="entry name" value="TAT_signal"/>
</dbReference>
<dbReference type="Proteomes" id="UP001596091">
    <property type="component" value="Unassembled WGS sequence"/>
</dbReference>
<dbReference type="PROSITE" id="PS51257">
    <property type="entry name" value="PROKAR_LIPOPROTEIN"/>
    <property type="match status" value="1"/>
</dbReference>
<protein>
    <submittedName>
        <fullName evidence="1">Ferritin-like domain-containing protein</fullName>
    </submittedName>
</protein>
<name>A0ABW1EBR6_9BACT</name>